<dbReference type="EMBL" id="MT024867">
    <property type="protein sequence ID" value="QIN94322.1"/>
    <property type="molecule type" value="Genomic_DNA"/>
</dbReference>
<sequence length="52" mass="5548">MNTHHDGDHVDVDPYIPTGQCALCLGVPQDTTLPEEREGAAPAEFIDTVGTL</sequence>
<evidence type="ECO:0000313" key="2">
    <source>
        <dbReference type="Proteomes" id="UP000501086"/>
    </source>
</evidence>
<keyword evidence="2" id="KW-1185">Reference proteome</keyword>
<accession>A0A6G8R2A5</accession>
<protein>
    <submittedName>
        <fullName evidence="1">Uncharacterized protein</fullName>
    </submittedName>
</protein>
<dbReference type="Proteomes" id="UP000501086">
    <property type="component" value="Segment"/>
</dbReference>
<organism evidence="1 2">
    <name type="scientific">Arthrobacter phage BlueFeather</name>
    <dbReference type="NCBI Taxonomy" id="2713258"/>
    <lineage>
        <taxon>Viruses</taxon>
        <taxon>Duplodnaviria</taxon>
        <taxon>Heunggongvirae</taxon>
        <taxon>Uroviricota</taxon>
        <taxon>Caudoviricetes</taxon>
        <taxon>Caudoviricetes incertae sedis</taxon>
        <taxon>Bluefeathervirus</taxon>
        <taxon>Bluefeathervirus bluefeather</taxon>
    </lineage>
</organism>
<dbReference type="GeneID" id="80090785"/>
<evidence type="ECO:0000313" key="1">
    <source>
        <dbReference type="EMBL" id="QIN94322.1"/>
    </source>
</evidence>
<reference evidence="1 2" key="1">
    <citation type="submission" date="2020-02" db="EMBL/GenBank/DDBJ databases">
        <authorList>
            <person name="Demo S.M."/>
            <person name="Guardino K.C."/>
            <person name="Hobbs B.M."/>
            <person name="Hoh K.J."/>
            <person name="Lee E."/>
            <person name="Vuong I.K."/>
            <person name="Kapinos A."/>
            <person name="Freise A.C."/>
            <person name="Reddi K."/>
            <person name="Moberg-Parker J."/>
            <person name="Garlena R.A."/>
            <person name="Russell D.A."/>
            <person name="Pope W.H."/>
            <person name="Jacobs-Sera D."/>
            <person name="Hatfull G.F."/>
        </authorList>
    </citation>
    <scope>NUCLEOTIDE SEQUENCE [LARGE SCALE GENOMIC DNA]</scope>
</reference>
<dbReference type="RefSeq" id="YP_010761537.1">
    <property type="nucleotide sequence ID" value="NC_073598.1"/>
</dbReference>
<gene>
    <name evidence="1" type="primary">18</name>
    <name evidence="1" type="ORF">SEA_BLUEFEATHER_18</name>
</gene>
<name>A0A6G8R2A5_9CAUD</name>
<proteinExistence type="predicted"/>
<dbReference type="KEGG" id="vg:80090785"/>